<proteinExistence type="inferred from homology"/>
<gene>
    <name evidence="2" type="ORF">Spa2297_04000</name>
</gene>
<organism evidence="2 3">
    <name type="scientific">Streptomyces parvulus</name>
    <dbReference type="NCBI Taxonomy" id="146923"/>
    <lineage>
        <taxon>Bacteria</taxon>
        <taxon>Bacillati</taxon>
        <taxon>Actinomycetota</taxon>
        <taxon>Actinomycetes</taxon>
        <taxon>Kitasatosporales</taxon>
        <taxon>Streptomycetaceae</taxon>
        <taxon>Streptomyces</taxon>
    </lineage>
</organism>
<dbReference type="InterPro" id="IPR014729">
    <property type="entry name" value="Rossmann-like_a/b/a_fold"/>
</dbReference>
<dbReference type="GeneID" id="91304032"/>
<dbReference type="AlphaFoldDB" id="A0A191UU48"/>
<dbReference type="Gene3D" id="3.40.50.620">
    <property type="entry name" value="HUPs"/>
    <property type="match status" value="2"/>
</dbReference>
<accession>A0A191UU48</accession>
<protein>
    <submittedName>
        <fullName evidence="2">Universal stress protein UspA</fullName>
    </submittedName>
</protein>
<dbReference type="KEGG" id="spav:Spa2297_04000"/>
<evidence type="ECO:0000313" key="2">
    <source>
        <dbReference type="EMBL" id="ANJ06220.1"/>
    </source>
</evidence>
<dbReference type="InterPro" id="IPR006016">
    <property type="entry name" value="UspA"/>
</dbReference>
<dbReference type="EMBL" id="CP015866">
    <property type="protein sequence ID" value="ANJ06220.1"/>
    <property type="molecule type" value="Genomic_DNA"/>
</dbReference>
<dbReference type="PANTHER" id="PTHR46268:SF6">
    <property type="entry name" value="UNIVERSAL STRESS PROTEIN UP12"/>
    <property type="match status" value="1"/>
</dbReference>
<name>A0A191UU48_9ACTN</name>
<evidence type="ECO:0000256" key="1">
    <source>
        <dbReference type="ARBA" id="ARBA00008791"/>
    </source>
</evidence>
<comment type="similarity">
    <text evidence="1">Belongs to the universal stress protein A family.</text>
</comment>
<reference evidence="2 3" key="1">
    <citation type="submission" date="2016-05" db="EMBL/GenBank/DDBJ databases">
        <title>Non-Contiguous Finished Genome Sequence of Streptomyces parvulus 2297 Integrated Site-Specifically with Actinophage R4.</title>
        <authorList>
            <person name="Nishizawa T."/>
            <person name="Miura T."/>
            <person name="Harada C."/>
            <person name="Guo Y."/>
            <person name="Narisawa K."/>
            <person name="Ohta H."/>
            <person name="Takahashi H."/>
            <person name="Shirai M."/>
        </authorList>
    </citation>
    <scope>NUCLEOTIDE SEQUENCE [LARGE SCALE GENOMIC DNA]</scope>
    <source>
        <strain evidence="2 3">2297</strain>
    </source>
</reference>
<dbReference type="PANTHER" id="PTHR46268">
    <property type="entry name" value="STRESS RESPONSE PROTEIN NHAX"/>
    <property type="match status" value="1"/>
</dbReference>
<evidence type="ECO:0000313" key="3">
    <source>
        <dbReference type="Proteomes" id="UP000078468"/>
    </source>
</evidence>
<sequence>MSRNVTVGADGSASSLDAVAWAARDAETRGLGLRVVHVLARPLGLPLDAALPRTIREYVREAADAVVREAADRAQDKAPGLKISTLVLPGEPVGVLLAQSRTAESLVVGHVGPTQFARPLPGGTAVGIAARARCPVVVVRRAATPAGPVVLGVDGSPAGAAAVRFAFDQASVQRARVIALHAWTTWNAPLPPPQDPSEAYASAPGVLAADEERLLGEALAGMRARYPDVKVERRSVQGPTRPALIEASRDARLVVVGSRGRGGFAGLLLGSVSQAVLQHAHCAVAVVRGSPREEGDQLRSPG</sequence>
<dbReference type="SUPFAM" id="SSF52402">
    <property type="entry name" value="Adenine nucleotide alpha hydrolases-like"/>
    <property type="match status" value="2"/>
</dbReference>
<dbReference type="Pfam" id="PF00582">
    <property type="entry name" value="Usp"/>
    <property type="match status" value="2"/>
</dbReference>
<dbReference type="PRINTS" id="PR01438">
    <property type="entry name" value="UNVRSLSTRESS"/>
</dbReference>
<dbReference type="InterPro" id="IPR006015">
    <property type="entry name" value="Universal_stress_UspA"/>
</dbReference>
<dbReference type="RefSeq" id="WP_064726614.1">
    <property type="nucleotide sequence ID" value="NZ_BMRX01000003.1"/>
</dbReference>
<dbReference type="Proteomes" id="UP000078468">
    <property type="component" value="Chromosome"/>
</dbReference>